<dbReference type="EMBL" id="JBHMBH010000072">
    <property type="protein sequence ID" value="MFB9716963.1"/>
    <property type="molecule type" value="Genomic_DNA"/>
</dbReference>
<evidence type="ECO:0000313" key="1">
    <source>
        <dbReference type="EMBL" id="MFB9716963.1"/>
    </source>
</evidence>
<gene>
    <name evidence="1" type="ORF">ACFFPI_22975</name>
</gene>
<protein>
    <submittedName>
        <fullName evidence="1">Uncharacterized protein</fullName>
    </submittedName>
</protein>
<proteinExistence type="predicted"/>
<name>A0ABV5UXN1_9MICC</name>
<sequence>MVPTHTAADPWAQLAELHNKASEDGAGRILFGAALRDFHEAGWTYRQLGTANGVSHEYIRLAILGLPDDAPRSAGIDVPARPRRLDAIPIREVDPEVTHVLKDRLAAAVEADPSARTPSGVKPAVADYFAALHGASQAGWDAYSLARALGSHPKAIFKFIAQHDRYGEGQAPSLPTALHRYEQTLWRASRPSLPLVQVPAEDVQELQRLEVEAFADAATSTGPINRYLTMLGAWYLLGANRDELQRATGQNWETVRKRLVRGGFMAGQPRAAQQNSTD</sequence>
<organism evidence="1 2">
    <name type="scientific">Arthrobacter methylotrophus</name>
    <dbReference type="NCBI Taxonomy" id="121291"/>
    <lineage>
        <taxon>Bacteria</taxon>
        <taxon>Bacillati</taxon>
        <taxon>Actinomycetota</taxon>
        <taxon>Actinomycetes</taxon>
        <taxon>Micrococcales</taxon>
        <taxon>Micrococcaceae</taxon>
        <taxon>Arthrobacter</taxon>
    </lineage>
</organism>
<dbReference type="Proteomes" id="UP001589536">
    <property type="component" value="Unassembled WGS sequence"/>
</dbReference>
<keyword evidence="2" id="KW-1185">Reference proteome</keyword>
<accession>A0ABV5UXN1</accession>
<dbReference type="RefSeq" id="WP_345044960.1">
    <property type="nucleotide sequence ID" value="NZ_BAABED010000001.1"/>
</dbReference>
<reference evidence="1 2" key="1">
    <citation type="submission" date="2024-09" db="EMBL/GenBank/DDBJ databases">
        <authorList>
            <person name="Sun Q."/>
            <person name="Mori K."/>
        </authorList>
    </citation>
    <scope>NUCLEOTIDE SEQUENCE [LARGE SCALE GENOMIC DNA]</scope>
    <source>
        <strain evidence="1 2">JCM 13519</strain>
    </source>
</reference>
<comment type="caution">
    <text evidence="1">The sequence shown here is derived from an EMBL/GenBank/DDBJ whole genome shotgun (WGS) entry which is preliminary data.</text>
</comment>
<evidence type="ECO:0000313" key="2">
    <source>
        <dbReference type="Proteomes" id="UP001589536"/>
    </source>
</evidence>